<evidence type="ECO:0000313" key="4">
    <source>
        <dbReference type="Proteomes" id="UP000308768"/>
    </source>
</evidence>
<name>A0A4V5NHN0_9PEZI</name>
<feature type="region of interest" description="Disordered" evidence="1">
    <location>
        <begin position="574"/>
        <end position="604"/>
    </location>
</feature>
<dbReference type="OrthoDB" id="2016285at2759"/>
<keyword evidence="2" id="KW-0812">Transmembrane</keyword>
<feature type="transmembrane region" description="Helical" evidence="2">
    <location>
        <begin position="83"/>
        <end position="100"/>
    </location>
</feature>
<gene>
    <name evidence="3" type="ORF">B0A49_02068</name>
</gene>
<dbReference type="InterPro" id="IPR029063">
    <property type="entry name" value="SAM-dependent_MTases_sf"/>
</dbReference>
<dbReference type="EMBL" id="NAJN01000124">
    <property type="protein sequence ID" value="TKA78849.1"/>
    <property type="molecule type" value="Genomic_DNA"/>
</dbReference>
<feature type="transmembrane region" description="Helical" evidence="2">
    <location>
        <begin position="21"/>
        <end position="42"/>
    </location>
</feature>
<evidence type="ECO:0008006" key="5">
    <source>
        <dbReference type="Google" id="ProtNLM"/>
    </source>
</evidence>
<proteinExistence type="predicted"/>
<keyword evidence="2" id="KW-1133">Transmembrane helix</keyword>
<dbReference type="Proteomes" id="UP000308768">
    <property type="component" value="Unassembled WGS sequence"/>
</dbReference>
<keyword evidence="4" id="KW-1185">Reference proteome</keyword>
<sequence length="642" mass="68957">MPKKQTQEAPSALENSTASSLGLAAALLTLAAVSSLISQLSLSPVYGSIPASQFHQKAITATALLAFVGKTTLRKHFSLDSRTLLPVLAFCIPTVQFFLFKCSAQLGPVYGPLVTEGLTFLPLLLLSFYCVGAALEAVNLGDWLNPTVAEAAPAVVSYFSFSAIERAASTYLPHVAGDVFTRAILQLLVASAHAVLCPSWLCLLALPALVHTLYLNPHFPTTHSTNLLNSTLHQHGWSLLERTESVTGYVSVLENLNDQFRVLRCDHSLLGGEWLVTPERRRQGITVREPIYAVFEMLEAVRLVVVEGDGRADGEKSALVIGLGIGTAPRALLAHSISTTTLELDPSIAYFATKYFDLPASGRGVNGAVHTAFITDAVAWVRDASAGKNPDAAKQTEASGAEVYDYIVHDVFTGGAEPLALFTISFLTDLRALLSQHGVVAINYAGDLALPSTRLVLDTIYTVFGSCRMFRDNPPLDPDYDSASDYTSDSKTRTAPAAPHGIGGRPRAKRTQEKRGAGDAAPTDFLNLVLFCRKDGRHVAFRDPLDADYLGSASRRQFLVPRAELELAFPLPLPEAADDDGTAGAARDARGASEDGRPEGAAGRPALTTANAAHFGAQQVESASRHWRIMRRVVPAVVWESW</sequence>
<dbReference type="AlphaFoldDB" id="A0A4V5NHN0"/>
<feature type="transmembrane region" description="Helical" evidence="2">
    <location>
        <begin position="120"/>
        <end position="138"/>
    </location>
</feature>
<feature type="compositionally biased region" description="Basic and acidic residues" evidence="1">
    <location>
        <begin position="587"/>
        <end position="598"/>
    </location>
</feature>
<dbReference type="SUPFAM" id="SSF53335">
    <property type="entry name" value="S-adenosyl-L-methionine-dependent methyltransferases"/>
    <property type="match status" value="1"/>
</dbReference>
<keyword evidence="2" id="KW-0472">Membrane</keyword>
<evidence type="ECO:0000256" key="1">
    <source>
        <dbReference type="SAM" id="MobiDB-lite"/>
    </source>
</evidence>
<protein>
    <recommendedName>
        <fullName evidence="5">PABS domain-containing protein</fullName>
    </recommendedName>
</protein>
<feature type="region of interest" description="Disordered" evidence="1">
    <location>
        <begin position="478"/>
        <end position="519"/>
    </location>
</feature>
<dbReference type="Gene3D" id="3.40.50.150">
    <property type="entry name" value="Vaccinia Virus protein VP39"/>
    <property type="match status" value="1"/>
</dbReference>
<evidence type="ECO:0000313" key="3">
    <source>
        <dbReference type="EMBL" id="TKA78849.1"/>
    </source>
</evidence>
<comment type="caution">
    <text evidence="3">The sequence shown here is derived from an EMBL/GenBank/DDBJ whole genome shotgun (WGS) entry which is preliminary data.</text>
</comment>
<reference evidence="3 4" key="1">
    <citation type="submission" date="2017-03" db="EMBL/GenBank/DDBJ databases">
        <title>Genomes of endolithic fungi from Antarctica.</title>
        <authorList>
            <person name="Coleine C."/>
            <person name="Masonjones S."/>
            <person name="Stajich J.E."/>
        </authorList>
    </citation>
    <scope>NUCLEOTIDE SEQUENCE [LARGE SCALE GENOMIC DNA]</scope>
    <source>
        <strain evidence="3 4">CCFEE 5187</strain>
    </source>
</reference>
<dbReference type="STRING" id="331657.A0A4V5NHN0"/>
<organism evidence="3 4">
    <name type="scientific">Cryomyces minteri</name>
    <dbReference type="NCBI Taxonomy" id="331657"/>
    <lineage>
        <taxon>Eukaryota</taxon>
        <taxon>Fungi</taxon>
        <taxon>Dikarya</taxon>
        <taxon>Ascomycota</taxon>
        <taxon>Pezizomycotina</taxon>
        <taxon>Dothideomycetes</taxon>
        <taxon>Dothideomycetes incertae sedis</taxon>
        <taxon>Cryomyces</taxon>
    </lineage>
</organism>
<accession>A0A4V5NHN0</accession>
<evidence type="ECO:0000256" key="2">
    <source>
        <dbReference type="SAM" id="Phobius"/>
    </source>
</evidence>